<evidence type="ECO:0000313" key="15">
    <source>
        <dbReference type="RefSeq" id="XP_006812611.1"/>
    </source>
</evidence>
<feature type="compositionally biased region" description="Basic and acidic residues" evidence="12">
    <location>
        <begin position="1319"/>
        <end position="1337"/>
    </location>
</feature>
<keyword evidence="5 11" id="KW-0808">Transferase</keyword>
<dbReference type="GeneID" id="100366496"/>
<protein>
    <recommendedName>
        <fullName evidence="3 11">Histone-lysine N-methyltransferase, H3 lysine-79 specific</fullName>
        <ecNumber evidence="2 11">2.1.1.360</ecNumber>
    </recommendedName>
    <alternativeName>
        <fullName evidence="9 11">Histone H3-K79 methyltransferase</fullName>
    </alternativeName>
</protein>
<feature type="compositionally biased region" description="Polar residues" evidence="12">
    <location>
        <begin position="777"/>
        <end position="786"/>
    </location>
</feature>
<feature type="compositionally biased region" description="Basic residues" evidence="12">
    <location>
        <begin position="438"/>
        <end position="449"/>
    </location>
</feature>
<keyword evidence="7 11" id="KW-0156">Chromatin regulator</keyword>
<feature type="region of interest" description="Disordered" evidence="12">
    <location>
        <begin position="767"/>
        <end position="786"/>
    </location>
</feature>
<feature type="region of interest" description="Disordered" evidence="12">
    <location>
        <begin position="716"/>
        <end position="747"/>
    </location>
</feature>
<feature type="compositionally biased region" description="Basic and acidic residues" evidence="12">
    <location>
        <begin position="1227"/>
        <end position="1251"/>
    </location>
</feature>
<dbReference type="InterPro" id="IPR029063">
    <property type="entry name" value="SAM-dependent_MTases_sf"/>
</dbReference>
<dbReference type="EC" id="2.1.1.360" evidence="2 11"/>
<dbReference type="InterPro" id="IPR030445">
    <property type="entry name" value="H3-K79_meTrfase"/>
</dbReference>
<evidence type="ECO:0000256" key="11">
    <source>
        <dbReference type="RuleBase" id="RU271113"/>
    </source>
</evidence>
<comment type="function">
    <text evidence="11">Histone methyltransferase that specifically trimethylates histone H3 to form H3K79me3. This methylation is required for telomere silencing and for the pachytene checkpoint during the meiotic cell cycle by allowing the recruitment of RAD9 to double strand breaks. Nucleosomes are preferred as substrate compared to free histone.</text>
</comment>
<dbReference type="Gene3D" id="3.40.50.150">
    <property type="entry name" value="Vaccinia Virus protein VP39"/>
    <property type="match status" value="1"/>
</dbReference>
<evidence type="ECO:0000256" key="8">
    <source>
        <dbReference type="ARBA" id="ARBA00023242"/>
    </source>
</evidence>
<feature type="compositionally biased region" description="Basic and acidic residues" evidence="12">
    <location>
        <begin position="1163"/>
        <end position="1176"/>
    </location>
</feature>
<keyword evidence="14" id="KW-1185">Reference proteome</keyword>
<feature type="region of interest" description="Disordered" evidence="12">
    <location>
        <begin position="402"/>
        <end position="458"/>
    </location>
</feature>
<accession>A0ABM0LXX0</accession>
<dbReference type="PANTHER" id="PTHR21451:SF0">
    <property type="entry name" value="HISTONE-LYSINE N-METHYLTRANSFERASE, H3 LYSINE-79 SPECIFIC"/>
    <property type="match status" value="1"/>
</dbReference>
<evidence type="ECO:0000259" key="13">
    <source>
        <dbReference type="PROSITE" id="PS51569"/>
    </source>
</evidence>
<feature type="compositionally biased region" description="Pro residues" evidence="12">
    <location>
        <begin position="1658"/>
        <end position="1686"/>
    </location>
</feature>
<dbReference type="CDD" id="cd20902">
    <property type="entry name" value="CC_DOT1L"/>
    <property type="match status" value="1"/>
</dbReference>
<feature type="region of interest" description="Disordered" evidence="12">
    <location>
        <begin position="1306"/>
        <end position="1382"/>
    </location>
</feature>
<evidence type="ECO:0000256" key="12">
    <source>
        <dbReference type="SAM" id="MobiDB-lite"/>
    </source>
</evidence>
<reference evidence="15" key="1">
    <citation type="submission" date="2025-08" db="UniProtKB">
        <authorList>
            <consortium name="RefSeq"/>
        </authorList>
    </citation>
    <scope>IDENTIFICATION</scope>
    <source>
        <tissue evidence="15">Testes</tissue>
    </source>
</reference>
<feature type="region of interest" description="Disordered" evidence="12">
    <location>
        <begin position="935"/>
        <end position="954"/>
    </location>
</feature>
<evidence type="ECO:0000256" key="6">
    <source>
        <dbReference type="ARBA" id="ARBA00022691"/>
    </source>
</evidence>
<evidence type="ECO:0000256" key="5">
    <source>
        <dbReference type="ARBA" id="ARBA00022679"/>
    </source>
</evidence>
<feature type="compositionally biased region" description="Low complexity" evidence="12">
    <location>
        <begin position="1193"/>
        <end position="1207"/>
    </location>
</feature>
<comment type="catalytic activity">
    <reaction evidence="10 11">
        <text>L-lysyl(79)-[histone H3] + 3 S-adenosyl-L-methionine = N(6),N(6),N(6)-trimethyl-L-lysyl(79)-[histone H3] + 3 S-adenosyl-L-homocysteine + 3 H(+)</text>
        <dbReference type="Rhea" id="RHEA:60328"/>
        <dbReference type="Rhea" id="RHEA-COMP:15549"/>
        <dbReference type="Rhea" id="RHEA-COMP:15552"/>
        <dbReference type="ChEBI" id="CHEBI:15378"/>
        <dbReference type="ChEBI" id="CHEBI:29969"/>
        <dbReference type="ChEBI" id="CHEBI:57856"/>
        <dbReference type="ChEBI" id="CHEBI:59789"/>
        <dbReference type="ChEBI" id="CHEBI:61961"/>
        <dbReference type="EC" id="2.1.1.360"/>
    </reaction>
</comment>
<evidence type="ECO:0000256" key="10">
    <source>
        <dbReference type="ARBA" id="ARBA00047770"/>
    </source>
</evidence>
<dbReference type="Pfam" id="PF08123">
    <property type="entry name" value="DOT1"/>
    <property type="match status" value="1"/>
</dbReference>
<evidence type="ECO:0000313" key="14">
    <source>
        <dbReference type="Proteomes" id="UP000694865"/>
    </source>
</evidence>
<dbReference type="PROSITE" id="PS51569">
    <property type="entry name" value="DOT1"/>
    <property type="match status" value="1"/>
</dbReference>
<feature type="domain" description="DOT1" evidence="13">
    <location>
        <begin position="14"/>
        <end position="327"/>
    </location>
</feature>
<feature type="region of interest" description="Disordered" evidence="12">
    <location>
        <begin position="1620"/>
        <end position="1704"/>
    </location>
</feature>
<comment type="subcellular location">
    <subcellularLocation>
        <location evidence="1 11">Nucleus</location>
    </subcellularLocation>
</comment>
<dbReference type="Gene3D" id="1.10.260.60">
    <property type="match status" value="1"/>
</dbReference>
<proteinExistence type="inferred from homology"/>
<evidence type="ECO:0000256" key="9">
    <source>
        <dbReference type="ARBA" id="ARBA00029821"/>
    </source>
</evidence>
<feature type="region of interest" description="Disordered" evidence="12">
    <location>
        <begin position="859"/>
        <end position="912"/>
    </location>
</feature>
<feature type="compositionally biased region" description="Polar residues" evidence="12">
    <location>
        <begin position="1112"/>
        <end position="1123"/>
    </location>
</feature>
<feature type="region of interest" description="Disordered" evidence="12">
    <location>
        <begin position="1050"/>
        <end position="1289"/>
    </location>
</feature>
<keyword evidence="6 11" id="KW-0949">S-adenosyl-L-methionine</keyword>
<feature type="compositionally biased region" description="Polar residues" evidence="12">
    <location>
        <begin position="935"/>
        <end position="947"/>
    </location>
</feature>
<dbReference type="PANTHER" id="PTHR21451">
    <property type="entry name" value="HISTONE H3 METHYLTRANSFERASE"/>
    <property type="match status" value="1"/>
</dbReference>
<organism evidence="14 15">
    <name type="scientific">Saccoglossus kowalevskii</name>
    <name type="common">Acorn worm</name>
    <dbReference type="NCBI Taxonomy" id="10224"/>
    <lineage>
        <taxon>Eukaryota</taxon>
        <taxon>Metazoa</taxon>
        <taxon>Hemichordata</taxon>
        <taxon>Enteropneusta</taxon>
        <taxon>Harrimaniidae</taxon>
        <taxon>Saccoglossus</taxon>
    </lineage>
</organism>
<dbReference type="RefSeq" id="XP_006812611.1">
    <property type="nucleotide sequence ID" value="XM_006812548.1"/>
</dbReference>
<evidence type="ECO:0000256" key="3">
    <source>
        <dbReference type="ARBA" id="ARBA00020987"/>
    </source>
</evidence>
<feature type="compositionally biased region" description="Basic residues" evidence="12">
    <location>
        <begin position="1309"/>
        <end position="1318"/>
    </location>
</feature>
<feature type="region of interest" description="Disordered" evidence="12">
    <location>
        <begin position="1451"/>
        <end position="1541"/>
    </location>
</feature>
<dbReference type="Proteomes" id="UP000694865">
    <property type="component" value="Unplaced"/>
</dbReference>
<feature type="region of interest" description="Disordered" evidence="12">
    <location>
        <begin position="967"/>
        <end position="1003"/>
    </location>
</feature>
<keyword evidence="4 11" id="KW-0489">Methyltransferase</keyword>
<keyword evidence="8 11" id="KW-0539">Nucleus</keyword>
<name>A0ABM0LXX0_SACKO</name>
<feature type="compositionally biased region" description="Basic and acidic residues" evidence="12">
    <location>
        <begin position="1477"/>
        <end position="1491"/>
    </location>
</feature>
<gene>
    <name evidence="15" type="primary">LOC100366496</name>
</gene>
<evidence type="ECO:0000256" key="7">
    <source>
        <dbReference type="ARBA" id="ARBA00022853"/>
    </source>
</evidence>
<comment type="miscellaneous">
    <text evidence="11">In contrast to other lysine histone methyltransferases, it does not contain a SET domain, suggesting the existence of another mechanism for methylation of lysine residues of histones.</text>
</comment>
<comment type="similarity">
    <text evidence="11">Belongs to the class I-like SAM-binding methyltransferase superfamily. DOT1 family.</text>
</comment>
<dbReference type="CDD" id="cd02440">
    <property type="entry name" value="AdoMet_MTases"/>
    <property type="match status" value="1"/>
</dbReference>
<dbReference type="SUPFAM" id="SSF53335">
    <property type="entry name" value="S-adenosyl-L-methionine-dependent methyltransferases"/>
    <property type="match status" value="1"/>
</dbReference>
<feature type="compositionally biased region" description="Basic and acidic residues" evidence="12">
    <location>
        <begin position="413"/>
        <end position="437"/>
    </location>
</feature>
<dbReference type="InterPro" id="IPR025789">
    <property type="entry name" value="DOT1_dom"/>
</dbReference>
<sequence length="1744" mass="192967">MVMELRLHSPAGAEAVVYTWPIPAQDNRDGALEIVDTIRWVCEDIPELKLAMENYVLNDYDVKNYQSMSVLCEKYNRAIDGILTLWKGTTCPDRVSKKAGTGLLRHIMQQVYNHAVTDPDRLNSYEPFSPEVYGETSYDLVAQMIDEITITEDDAFIDLGSGVGQVVLQVAAATQCKIAYGVEKADVPAAYSERMDIEYRKWMKWYGKEHSSYKLEKGDFLCDEMKEKIASASVIFVNNFAFGPEVDHQLKLRFANMKEGAKIVSSKSFCPLNFKITHRNLNDVATIMRVVELSPLRGSVSWTGKPVSYYLHTIDRTILEKYFQRQKNPKLREEEDQIRRSKKNYSEKFQAAKTLDFDSNNSNDSGDSTMVGATTRRAWSDWVHGKDKENLKDVKQKIAGGITKKYKRRRTKKDKDKDKKGSKKCKMELKVKSEKTVKTMRRGPGRPRKNNIGATSTKTKSSAALAIDLLHAHTISVNSNPQLSGLMHQQSSPNFNVASMMSAPLKVSSVHLPTPPPPPPPRQLQLLEHERQHLENMECPPALQQLLDLYKYQFLQYMHSMKTPEFKKSVLEGIEQEKVKRAQFVARISHLDKQIEYLTCDSVRLLHARLDEIGIKAANPNELLSRAKDIVFKHKNLQNDCKDLNKIIEDLENENKNLSKHTVLDPTALIGTNGTPSVIITEQIKQELNNNHKLVKQVSKLEDEVQALQSLTKSEKNAFTGKVKPKKRTRRNGEKKTTSKGNPRCRSTGQKISELLAAKEAAISMSPPETKNLEHPPSSQTSVPDYTSISPAKIALRRHLSQEYNHHLPSYVVDSMDSNNLAQLGMKTEPAVSNAATQPKSNLNSCYMNLSNQVNPVYSVSPQPNHLPGIGPKNNPLPTGRKSKSPRSMCGSEQKTSPKPRSRITKKVPVLKSQPVHLQGVVENMIATHMMETSVNNNANSGQSSLPSPRAHSKSYFNMDSIVSAETQSNKTSMGQNRTHGLNQMSTGQPDSRQGMSSSSQHHKPLISTLDIMHRTYVNNDVGLNVSTAASSAVAAAAFGPPVSPQNVQLYPSPSTCSPAPPQPIKVEDSSSSMKSPTVAPPKQETGSLSDPQYFIGLNSSNHSGIMLKTGPPTQTSDSTPQKTEIAVMPVATQAQAESKPNSRKKRKRSAPASPSCASQKKSSPDGTKKSTRGDSQDAILTMVSNVNQPLHISAISSPESSAKSSPVPDEVVDAKQSELGTSLEKSLTKVVKDEPDEKSNDDGTDTDRCRPLTPGGKPPEALDTNTHDDISAYGIPPDKSSPMEADCKESLAHINSSFDALMAFTSHQLHKQGRKNPKTNDKKEKTQPHDESKDENVTTETKAGDEEFIDVEGGVMANGFDQSQETTVETKRSLTPKPSIDPEFMKVDELSKSACSQRLQKLSTEVTGNVFDVNGQLSALDSYSHQDYREMKMENVGFRNQESEPFVPYHKKFSQRDRDVGKKHGRQWLQKGQRRNSSEGKFSRYNRSPEWKNSTRASPYKGFEDNQRQENDYLYGNHPLTHQIPPLVPPRTSPALMSPLPPDPSFGHPGSFTDTRNSVIGDAGQRIPISSFTAPSHYPVTSVSSYMSSGLNSYGKGASYLSNSLSAWGPPPPNISLAPPYSSVPLPQRVPPHTLSGPNPRMTAQTPPPNMTLTHCEPPPPPPPPPPGRPMSQEPPPPPPPPGRPHPQSSPKIAPIRPNVVNSNFGINNMMPPSYGYGGPGSEMSMPMYIRGAPYNNDSLMRT</sequence>
<feature type="compositionally biased region" description="Basic and acidic residues" evidence="12">
    <location>
        <begin position="1503"/>
        <end position="1512"/>
    </location>
</feature>
<feature type="compositionally biased region" description="Polar residues" evidence="12">
    <location>
        <begin position="967"/>
        <end position="1000"/>
    </location>
</feature>
<evidence type="ECO:0000256" key="1">
    <source>
        <dbReference type="ARBA" id="ARBA00004123"/>
    </source>
</evidence>
<evidence type="ECO:0000256" key="4">
    <source>
        <dbReference type="ARBA" id="ARBA00022603"/>
    </source>
</evidence>
<evidence type="ECO:0000256" key="2">
    <source>
        <dbReference type="ARBA" id="ARBA00012190"/>
    </source>
</evidence>